<keyword evidence="2" id="KW-1185">Reference proteome</keyword>
<name>A0ABU7FPJ6_9ACTN</name>
<evidence type="ECO:0000313" key="1">
    <source>
        <dbReference type="EMBL" id="MED7825928.1"/>
    </source>
</evidence>
<accession>A0ABU7FPJ6</accession>
<dbReference type="Proteomes" id="UP001333996">
    <property type="component" value="Unassembled WGS sequence"/>
</dbReference>
<reference evidence="1" key="1">
    <citation type="submission" date="2024-01" db="EMBL/GenBank/DDBJ databases">
        <title>First draft genome sequence data of TA4-1, the type strain of Gram-positive actinobacterium Streptomyces chiangmaiensis.</title>
        <authorList>
            <person name="Yasawong M."/>
            <person name="Nantapong N."/>
        </authorList>
    </citation>
    <scope>NUCLEOTIDE SEQUENCE</scope>
    <source>
        <strain evidence="1">TA4-1</strain>
    </source>
</reference>
<evidence type="ECO:0000313" key="2">
    <source>
        <dbReference type="Proteomes" id="UP001333996"/>
    </source>
</evidence>
<gene>
    <name evidence="1" type="ORF">VXC91_29165</name>
</gene>
<dbReference type="RefSeq" id="WP_329510333.1">
    <property type="nucleotide sequence ID" value="NZ_BAAAYZ010000037.1"/>
</dbReference>
<organism evidence="1 2">
    <name type="scientific">Streptomyces chiangmaiensis</name>
    <dbReference type="NCBI Taxonomy" id="766497"/>
    <lineage>
        <taxon>Bacteria</taxon>
        <taxon>Bacillati</taxon>
        <taxon>Actinomycetota</taxon>
        <taxon>Actinomycetes</taxon>
        <taxon>Kitasatosporales</taxon>
        <taxon>Streptomycetaceae</taxon>
        <taxon>Streptomyces</taxon>
    </lineage>
</organism>
<protein>
    <submittedName>
        <fullName evidence="1">LPFR motif small protein</fullName>
    </submittedName>
</protein>
<dbReference type="InterPro" id="IPR049849">
    <property type="entry name" value="LPFR_strepto"/>
</dbReference>
<dbReference type="EMBL" id="JAYWVC010000130">
    <property type="protein sequence ID" value="MED7825928.1"/>
    <property type="molecule type" value="Genomic_DNA"/>
</dbReference>
<sequence length="45" mass="4601">MFGAIADVLRRIGSAVGRLVALPFHALARLFGAAPGPSRGGARRA</sequence>
<comment type="caution">
    <text evidence="1">The sequence shown here is derived from an EMBL/GenBank/DDBJ whole genome shotgun (WGS) entry which is preliminary data.</text>
</comment>
<proteinExistence type="predicted"/>
<dbReference type="NCBIfam" id="NF040918">
    <property type="entry name" value="LPFR_fam"/>
    <property type="match status" value="1"/>
</dbReference>